<feature type="transmembrane region" description="Helical" evidence="5">
    <location>
        <begin position="50"/>
        <end position="70"/>
    </location>
</feature>
<dbReference type="AlphaFoldDB" id="A0A6J6JDE2"/>
<dbReference type="EMBL" id="CAEZVM010000034">
    <property type="protein sequence ID" value="CAB4634786.1"/>
    <property type="molecule type" value="Genomic_DNA"/>
</dbReference>
<dbReference type="InterPro" id="IPR008217">
    <property type="entry name" value="Ccc1_fam"/>
</dbReference>
<comment type="subcellular location">
    <subcellularLocation>
        <location evidence="1">Endomembrane system</location>
        <topology evidence="1">Multi-pass membrane protein</topology>
    </subcellularLocation>
</comment>
<dbReference type="PANTHER" id="PTHR31851">
    <property type="entry name" value="FE(2+)/MN(2+) TRANSPORTER PCL1"/>
    <property type="match status" value="1"/>
</dbReference>
<gene>
    <name evidence="6" type="ORF">UFOPK2032_00869</name>
</gene>
<organism evidence="6">
    <name type="scientific">freshwater metagenome</name>
    <dbReference type="NCBI Taxonomy" id="449393"/>
    <lineage>
        <taxon>unclassified sequences</taxon>
        <taxon>metagenomes</taxon>
        <taxon>ecological metagenomes</taxon>
    </lineage>
</organism>
<dbReference type="CDD" id="cd02432">
    <property type="entry name" value="Nodulin-21_like_1"/>
    <property type="match status" value="1"/>
</dbReference>
<feature type="transmembrane region" description="Helical" evidence="5">
    <location>
        <begin position="153"/>
        <end position="176"/>
    </location>
</feature>
<protein>
    <submittedName>
        <fullName evidence="6">Unannotated protein</fullName>
    </submittedName>
</protein>
<reference evidence="6" key="1">
    <citation type="submission" date="2020-05" db="EMBL/GenBank/DDBJ databases">
        <authorList>
            <person name="Chiriac C."/>
            <person name="Salcher M."/>
            <person name="Ghai R."/>
            <person name="Kavagutti S V."/>
        </authorList>
    </citation>
    <scope>NUCLEOTIDE SEQUENCE</scope>
</reference>
<feature type="transmembrane region" description="Helical" evidence="5">
    <location>
        <begin position="182"/>
        <end position="200"/>
    </location>
</feature>
<sequence length="237" mass="24560">MAIGLDPRAEQKKALARRLNWLRAGVLGANDGIVSTAGIVMGVAGATVQSGPILIAGIASLVAGSISMAGGEYASVSAQRDSEIAALAKERKELKEDPERELIELAEYYRNRGISDSLADRIAAELTTKDPVRAHAEAELGISSDDHVSPMTAAVASFISFALGSVLPIVAIAGPWVEYRELATVASVVFALALTGYFGARIGGAKPLRAVIRNVIVSLLTMGIAYGIGTFLGVAVG</sequence>
<feature type="transmembrane region" description="Helical" evidence="5">
    <location>
        <begin position="21"/>
        <end position="44"/>
    </location>
</feature>
<dbReference type="Pfam" id="PF01988">
    <property type="entry name" value="VIT1"/>
    <property type="match status" value="1"/>
</dbReference>
<evidence type="ECO:0000256" key="1">
    <source>
        <dbReference type="ARBA" id="ARBA00004127"/>
    </source>
</evidence>
<evidence type="ECO:0000256" key="5">
    <source>
        <dbReference type="SAM" id="Phobius"/>
    </source>
</evidence>
<dbReference type="GO" id="GO:0012505">
    <property type="term" value="C:endomembrane system"/>
    <property type="evidence" value="ECO:0007669"/>
    <property type="project" value="UniProtKB-SubCell"/>
</dbReference>
<keyword evidence="2 5" id="KW-0812">Transmembrane</keyword>
<evidence type="ECO:0000256" key="4">
    <source>
        <dbReference type="ARBA" id="ARBA00023136"/>
    </source>
</evidence>
<evidence type="ECO:0000256" key="3">
    <source>
        <dbReference type="ARBA" id="ARBA00022989"/>
    </source>
</evidence>
<keyword evidence="4 5" id="KW-0472">Membrane</keyword>
<dbReference type="GO" id="GO:0005384">
    <property type="term" value="F:manganese ion transmembrane transporter activity"/>
    <property type="evidence" value="ECO:0007669"/>
    <property type="project" value="InterPro"/>
</dbReference>
<keyword evidence="3 5" id="KW-1133">Transmembrane helix</keyword>
<accession>A0A6J6JDE2</accession>
<feature type="transmembrane region" description="Helical" evidence="5">
    <location>
        <begin position="212"/>
        <end position="236"/>
    </location>
</feature>
<evidence type="ECO:0000256" key="2">
    <source>
        <dbReference type="ARBA" id="ARBA00022692"/>
    </source>
</evidence>
<name>A0A6J6JDE2_9ZZZZ</name>
<proteinExistence type="predicted"/>
<evidence type="ECO:0000313" key="6">
    <source>
        <dbReference type="EMBL" id="CAB4634786.1"/>
    </source>
</evidence>
<dbReference type="GO" id="GO:0030026">
    <property type="term" value="P:intracellular manganese ion homeostasis"/>
    <property type="evidence" value="ECO:0007669"/>
    <property type="project" value="InterPro"/>
</dbReference>